<protein>
    <submittedName>
        <fullName evidence="2">Uncharacterized protein</fullName>
    </submittedName>
</protein>
<keyword evidence="3" id="KW-1185">Reference proteome</keyword>
<proteinExistence type="predicted"/>
<accession>A0A0M8ZU93</accession>
<organism evidence="2 3">
    <name type="scientific">Melipona quadrifasciata</name>
    <dbReference type="NCBI Taxonomy" id="166423"/>
    <lineage>
        <taxon>Eukaryota</taxon>
        <taxon>Metazoa</taxon>
        <taxon>Ecdysozoa</taxon>
        <taxon>Arthropoda</taxon>
        <taxon>Hexapoda</taxon>
        <taxon>Insecta</taxon>
        <taxon>Pterygota</taxon>
        <taxon>Neoptera</taxon>
        <taxon>Endopterygota</taxon>
        <taxon>Hymenoptera</taxon>
        <taxon>Apocrita</taxon>
        <taxon>Aculeata</taxon>
        <taxon>Apoidea</taxon>
        <taxon>Anthophila</taxon>
        <taxon>Apidae</taxon>
        <taxon>Melipona</taxon>
    </lineage>
</organism>
<gene>
    <name evidence="2" type="ORF">WN51_04384</name>
</gene>
<reference evidence="2 3" key="1">
    <citation type="submission" date="2015-07" db="EMBL/GenBank/DDBJ databases">
        <title>The genome of Melipona quadrifasciata.</title>
        <authorList>
            <person name="Pan H."/>
            <person name="Kapheim K."/>
        </authorList>
    </citation>
    <scope>NUCLEOTIDE SEQUENCE [LARGE SCALE GENOMIC DNA]</scope>
    <source>
        <strain evidence="2">0111107301</strain>
        <tissue evidence="2">Whole body</tissue>
    </source>
</reference>
<evidence type="ECO:0000256" key="1">
    <source>
        <dbReference type="SAM" id="MobiDB-lite"/>
    </source>
</evidence>
<dbReference type="Proteomes" id="UP000053105">
    <property type="component" value="Unassembled WGS sequence"/>
</dbReference>
<feature type="compositionally biased region" description="Basic residues" evidence="1">
    <location>
        <begin position="1"/>
        <end position="11"/>
    </location>
</feature>
<feature type="region of interest" description="Disordered" evidence="1">
    <location>
        <begin position="1"/>
        <end position="52"/>
    </location>
</feature>
<dbReference type="EMBL" id="KQ435843">
    <property type="protein sequence ID" value="KOX71280.1"/>
    <property type="molecule type" value="Genomic_DNA"/>
</dbReference>
<sequence>MYNHIHLKKVAGSHDPEETELKHRFSSDEKGQEVTKSRVWPTNEDANVDEEEQWTSQRITEAINFIMKISLNVSHVELASVFYEINNLQEILENATFENCMEKQEHAFLLDYKYV</sequence>
<dbReference type="AlphaFoldDB" id="A0A0M8ZU93"/>
<feature type="compositionally biased region" description="Basic and acidic residues" evidence="1">
    <location>
        <begin position="12"/>
        <end position="36"/>
    </location>
</feature>
<name>A0A0M8ZU93_9HYME</name>
<evidence type="ECO:0000313" key="2">
    <source>
        <dbReference type="EMBL" id="KOX71280.1"/>
    </source>
</evidence>
<evidence type="ECO:0000313" key="3">
    <source>
        <dbReference type="Proteomes" id="UP000053105"/>
    </source>
</evidence>